<gene>
    <name evidence="2" type="ORF">X975_22217</name>
</gene>
<dbReference type="Proteomes" id="UP000054359">
    <property type="component" value="Unassembled WGS sequence"/>
</dbReference>
<dbReference type="EMBL" id="KK112822">
    <property type="protein sequence ID" value="KFM58622.1"/>
    <property type="molecule type" value="Genomic_DNA"/>
</dbReference>
<proteinExistence type="predicted"/>
<dbReference type="GO" id="GO:0003676">
    <property type="term" value="F:nucleic acid binding"/>
    <property type="evidence" value="ECO:0007669"/>
    <property type="project" value="InterPro"/>
</dbReference>
<name>A0A087T0I3_STEMI</name>
<sequence>MWTPEWNEVNFIDETSNFCLQHHDGRIRVWRHRGERMLNSCVKHRDTGPAPCVMVWGCIGYHSRTPLVRIAGTLNSQRYISEVLIPVVLPYLQDLPTAIFQQNNARPHVARIVQGFFVNRQIELLPWLALSPDLSQIENMWSMVAERLIQITSQAATPDQLRQYVKNNKFLSAFEDMTIDPQKGSSPRKADVSYERPCSESCLNYTRVEEKPKTTSNSPSQMLIGRDLRLPWISYLTALQMRFHRLRNTSKMFRPGLK</sequence>
<dbReference type="InterPro" id="IPR038717">
    <property type="entry name" value="Tc1-like_DDE_dom"/>
</dbReference>
<protein>
    <submittedName>
        <fullName evidence="2">Transposable element Tcb1 transposase</fullName>
    </submittedName>
</protein>
<accession>A0A087T0I3</accession>
<dbReference type="AlphaFoldDB" id="A0A087T0I3"/>
<dbReference type="InterPro" id="IPR036397">
    <property type="entry name" value="RNaseH_sf"/>
</dbReference>
<feature type="domain" description="Tc1-like transposase DDE" evidence="1">
    <location>
        <begin position="9"/>
        <end position="160"/>
    </location>
</feature>
<dbReference type="Pfam" id="PF13358">
    <property type="entry name" value="DDE_3"/>
    <property type="match status" value="1"/>
</dbReference>
<evidence type="ECO:0000313" key="2">
    <source>
        <dbReference type="EMBL" id="KFM58622.1"/>
    </source>
</evidence>
<organism evidence="2 3">
    <name type="scientific">Stegodyphus mimosarum</name>
    <name type="common">African social velvet spider</name>
    <dbReference type="NCBI Taxonomy" id="407821"/>
    <lineage>
        <taxon>Eukaryota</taxon>
        <taxon>Metazoa</taxon>
        <taxon>Ecdysozoa</taxon>
        <taxon>Arthropoda</taxon>
        <taxon>Chelicerata</taxon>
        <taxon>Arachnida</taxon>
        <taxon>Araneae</taxon>
        <taxon>Araneomorphae</taxon>
        <taxon>Entelegynae</taxon>
        <taxon>Eresoidea</taxon>
        <taxon>Eresidae</taxon>
        <taxon>Stegodyphus</taxon>
    </lineage>
</organism>
<keyword evidence="3" id="KW-1185">Reference proteome</keyword>
<dbReference type="Gene3D" id="3.30.420.10">
    <property type="entry name" value="Ribonuclease H-like superfamily/Ribonuclease H"/>
    <property type="match status" value="1"/>
</dbReference>
<evidence type="ECO:0000313" key="3">
    <source>
        <dbReference type="Proteomes" id="UP000054359"/>
    </source>
</evidence>
<feature type="non-terminal residue" evidence="2">
    <location>
        <position position="258"/>
    </location>
</feature>
<dbReference type="OrthoDB" id="10006939at2759"/>
<evidence type="ECO:0000259" key="1">
    <source>
        <dbReference type="Pfam" id="PF13358"/>
    </source>
</evidence>
<reference evidence="2 3" key="1">
    <citation type="submission" date="2013-11" db="EMBL/GenBank/DDBJ databases">
        <title>Genome sequencing of Stegodyphus mimosarum.</title>
        <authorList>
            <person name="Bechsgaard J."/>
        </authorList>
    </citation>
    <scope>NUCLEOTIDE SEQUENCE [LARGE SCALE GENOMIC DNA]</scope>
</reference>